<dbReference type="EnsemblMetazoa" id="XM_050660524.1">
    <property type="protein sequence ID" value="XP_050516481.1"/>
    <property type="gene ID" value="LOC126891346"/>
</dbReference>
<feature type="compositionally biased region" description="Basic residues" evidence="1">
    <location>
        <begin position="215"/>
        <end position="226"/>
    </location>
</feature>
<protein>
    <recommendedName>
        <fullName evidence="2">MADF domain-containing protein</fullName>
    </recommendedName>
</protein>
<name>A0ABM5L212_DIAVI</name>
<dbReference type="RefSeq" id="XP_050516481.1">
    <property type="nucleotide sequence ID" value="XM_050660524.1"/>
</dbReference>
<dbReference type="PROSITE" id="PS51029">
    <property type="entry name" value="MADF"/>
    <property type="match status" value="1"/>
</dbReference>
<evidence type="ECO:0000313" key="4">
    <source>
        <dbReference type="Proteomes" id="UP001652700"/>
    </source>
</evidence>
<dbReference type="InterPro" id="IPR039353">
    <property type="entry name" value="TF_Adf1"/>
</dbReference>
<proteinExistence type="predicted"/>
<dbReference type="SMART" id="SM00595">
    <property type="entry name" value="MADF"/>
    <property type="match status" value="1"/>
</dbReference>
<reference evidence="3" key="1">
    <citation type="submission" date="2025-05" db="UniProtKB">
        <authorList>
            <consortium name="EnsemblMetazoa"/>
        </authorList>
    </citation>
    <scope>IDENTIFICATION</scope>
</reference>
<evidence type="ECO:0000259" key="2">
    <source>
        <dbReference type="PROSITE" id="PS51029"/>
    </source>
</evidence>
<organism evidence="3 4">
    <name type="scientific">Diabrotica virgifera virgifera</name>
    <name type="common">western corn rootworm</name>
    <dbReference type="NCBI Taxonomy" id="50390"/>
    <lineage>
        <taxon>Eukaryota</taxon>
        <taxon>Metazoa</taxon>
        <taxon>Ecdysozoa</taxon>
        <taxon>Arthropoda</taxon>
        <taxon>Hexapoda</taxon>
        <taxon>Insecta</taxon>
        <taxon>Pterygota</taxon>
        <taxon>Neoptera</taxon>
        <taxon>Endopterygota</taxon>
        <taxon>Coleoptera</taxon>
        <taxon>Polyphaga</taxon>
        <taxon>Cucujiformia</taxon>
        <taxon>Chrysomeloidea</taxon>
        <taxon>Chrysomelidae</taxon>
        <taxon>Galerucinae</taxon>
        <taxon>Diabroticina</taxon>
        <taxon>Diabroticites</taxon>
        <taxon>Diabrotica</taxon>
    </lineage>
</organism>
<dbReference type="PANTHER" id="PTHR12243">
    <property type="entry name" value="MADF DOMAIN TRANSCRIPTION FACTOR"/>
    <property type="match status" value="1"/>
</dbReference>
<dbReference type="GeneID" id="126891346"/>
<feature type="domain" description="MADF" evidence="2">
    <location>
        <begin position="8"/>
        <end position="98"/>
    </location>
</feature>
<dbReference type="PANTHER" id="PTHR12243:SF67">
    <property type="entry name" value="COREPRESSOR OF PANGOLIN, ISOFORM A-RELATED"/>
    <property type="match status" value="1"/>
</dbReference>
<sequence>MENMDIELLIQFVRSKPYLYNKAHKIFKNVQIKENAWAKIAESLQSSPEICEKTWKSLKEKFVRERRKIKKTPSGSARMDGSVWTWFKEMEFLSDFIQERRREGTVSNIKDKGPGPSSCSFAAGTSSNSGPLFMDDDDEEYCIEGSQSIIEHFQRSPASQVSIFMEEGEAFSEVGSPSSVRPETPLLSQPQTPGLEHETQPPVMSGNTTLLTPKPPKKKHASLRQC</sequence>
<keyword evidence="4" id="KW-1185">Reference proteome</keyword>
<dbReference type="InterPro" id="IPR006578">
    <property type="entry name" value="MADF-dom"/>
</dbReference>
<accession>A0ABM5L212</accession>
<dbReference type="Proteomes" id="UP001652700">
    <property type="component" value="Unplaced"/>
</dbReference>
<evidence type="ECO:0000313" key="3">
    <source>
        <dbReference type="EnsemblMetazoa" id="XP_050516481.1"/>
    </source>
</evidence>
<feature type="region of interest" description="Disordered" evidence="1">
    <location>
        <begin position="172"/>
        <end position="226"/>
    </location>
</feature>
<dbReference type="Pfam" id="PF10545">
    <property type="entry name" value="MADF_DNA_bdg"/>
    <property type="match status" value="1"/>
</dbReference>
<evidence type="ECO:0000256" key="1">
    <source>
        <dbReference type="SAM" id="MobiDB-lite"/>
    </source>
</evidence>
<feature type="compositionally biased region" description="Polar residues" evidence="1">
    <location>
        <begin position="175"/>
        <end position="192"/>
    </location>
</feature>